<evidence type="ECO:0000256" key="1">
    <source>
        <dbReference type="SAM" id="MobiDB-lite"/>
    </source>
</evidence>
<reference evidence="3 4" key="1">
    <citation type="journal article" date="2014" name="Nat. Commun.">
        <title>Klebsormidium flaccidum genome reveals primary factors for plant terrestrial adaptation.</title>
        <authorList>
            <person name="Hori K."/>
            <person name="Maruyama F."/>
            <person name="Fujisawa T."/>
            <person name="Togashi T."/>
            <person name="Yamamoto N."/>
            <person name="Seo M."/>
            <person name="Sato S."/>
            <person name="Yamada T."/>
            <person name="Mori H."/>
            <person name="Tajima N."/>
            <person name="Moriyama T."/>
            <person name="Ikeuchi M."/>
            <person name="Watanabe M."/>
            <person name="Wada H."/>
            <person name="Kobayashi K."/>
            <person name="Saito M."/>
            <person name="Masuda T."/>
            <person name="Sasaki-Sekimoto Y."/>
            <person name="Mashiguchi K."/>
            <person name="Awai K."/>
            <person name="Shimojima M."/>
            <person name="Masuda S."/>
            <person name="Iwai M."/>
            <person name="Nobusawa T."/>
            <person name="Narise T."/>
            <person name="Kondo S."/>
            <person name="Saito H."/>
            <person name="Sato R."/>
            <person name="Murakawa M."/>
            <person name="Ihara Y."/>
            <person name="Oshima-Yamada Y."/>
            <person name="Ohtaka K."/>
            <person name="Satoh M."/>
            <person name="Sonobe K."/>
            <person name="Ishii M."/>
            <person name="Ohtani R."/>
            <person name="Kanamori-Sato M."/>
            <person name="Honoki R."/>
            <person name="Miyazaki D."/>
            <person name="Mochizuki H."/>
            <person name="Umetsu J."/>
            <person name="Higashi K."/>
            <person name="Shibata D."/>
            <person name="Kamiya Y."/>
            <person name="Sato N."/>
            <person name="Nakamura Y."/>
            <person name="Tabata S."/>
            <person name="Ida S."/>
            <person name="Kurokawa K."/>
            <person name="Ohta H."/>
        </authorList>
    </citation>
    <scope>NUCLEOTIDE SEQUENCE [LARGE SCALE GENOMIC DNA]</scope>
    <source>
        <strain evidence="3 4">NIES-2285</strain>
    </source>
</reference>
<dbReference type="STRING" id="105231.A0A1Y1I0Q7"/>
<dbReference type="AlphaFoldDB" id="A0A1Y1I0Q7"/>
<name>A0A1Y1I0Q7_KLENI</name>
<dbReference type="Pfam" id="PF13469">
    <property type="entry name" value="Sulfotransfer_3"/>
    <property type="match status" value="1"/>
</dbReference>
<keyword evidence="4" id="KW-1185">Reference proteome</keyword>
<feature type="region of interest" description="Disordered" evidence="1">
    <location>
        <begin position="144"/>
        <end position="183"/>
    </location>
</feature>
<dbReference type="SUPFAM" id="SSF52540">
    <property type="entry name" value="P-loop containing nucleoside triphosphate hydrolases"/>
    <property type="match status" value="1"/>
</dbReference>
<feature type="compositionally biased region" description="Polar residues" evidence="1">
    <location>
        <begin position="144"/>
        <end position="156"/>
    </location>
</feature>
<keyword evidence="2" id="KW-0472">Membrane</keyword>
<dbReference type="OrthoDB" id="2015035at2759"/>
<organism evidence="3 4">
    <name type="scientific">Klebsormidium nitens</name>
    <name type="common">Green alga</name>
    <name type="synonym">Ulothrix nitens</name>
    <dbReference type="NCBI Taxonomy" id="105231"/>
    <lineage>
        <taxon>Eukaryota</taxon>
        <taxon>Viridiplantae</taxon>
        <taxon>Streptophyta</taxon>
        <taxon>Klebsormidiophyceae</taxon>
        <taxon>Klebsormidiales</taxon>
        <taxon>Klebsormidiaceae</taxon>
        <taxon>Klebsormidium</taxon>
    </lineage>
</organism>
<keyword evidence="2" id="KW-0812">Transmembrane</keyword>
<dbReference type="InterPro" id="IPR027417">
    <property type="entry name" value="P-loop_NTPase"/>
</dbReference>
<feature type="transmembrane region" description="Helical" evidence="2">
    <location>
        <begin position="26"/>
        <end position="48"/>
    </location>
</feature>
<dbReference type="PANTHER" id="PTHR32175">
    <property type="entry name" value="PROTEIN, PUTATIVE, EXPRESSED-RELATED"/>
    <property type="match status" value="1"/>
</dbReference>
<dbReference type="PANTHER" id="PTHR32175:SF26">
    <property type="entry name" value="PROTEIN, PUTATIVE, EXPRESSED-RELATED"/>
    <property type="match status" value="1"/>
</dbReference>
<evidence type="ECO:0000313" key="3">
    <source>
        <dbReference type="EMBL" id="GAQ84033.1"/>
    </source>
</evidence>
<accession>A0A1Y1I0Q7</accession>
<dbReference type="EMBL" id="DF237122">
    <property type="protein sequence ID" value="GAQ84033.1"/>
    <property type="molecule type" value="Genomic_DNA"/>
</dbReference>
<gene>
    <name evidence="3" type="ORF">KFL_001730260</name>
</gene>
<keyword evidence="3" id="KW-0378">Hydrolase</keyword>
<dbReference type="Gene3D" id="3.40.50.300">
    <property type="entry name" value="P-loop containing nucleotide triphosphate hydrolases"/>
    <property type="match status" value="1"/>
</dbReference>
<sequence>MQRWLAENIRNNSDSREAGSIRAVKMLTSFAAGKGLVLLTFAMLGWYISMAVGSPTMRQGLFRRHLPVQVMSPDAYISSDVTAQKAEDGLGIFHSTNRNEDGIIDKGTGYKGEFATVSQDGKPATATRHASKVARVAVPLHTFTMPSSTNKSQQSRNKTHLRSERVHRGPATCPPLKTGANLPRRIYPRRDRGNCSCTPVAPFILLSMQRSGSGWLETLLNSHPNVQSHGELFQVRKRGDGWREMQAALEEVFEFGRVSEEQECLSAVGLKWMLNQGALQYRRELVEYVRARGVSVVLLVRRNSLRRLISVLANIYDQGKKLVDGKKHRSHVHSAEEAAKLAHFRPRLNPGTLLPHLRHVQRTTDAAVDLLADTRHLVLHYEDLVADSRVVDRLQAFLGLPPRLLRSKQVQIHREGLEQHIANWDEVKSILTGTEFEHMLQ</sequence>
<evidence type="ECO:0000313" key="4">
    <source>
        <dbReference type="Proteomes" id="UP000054558"/>
    </source>
</evidence>
<dbReference type="InterPro" id="IPR052796">
    <property type="entry name" value="Nod_factor_sulfotransferase"/>
</dbReference>
<dbReference type="OMA" id="CPKLKHE"/>
<proteinExistence type="predicted"/>
<protein>
    <submittedName>
        <fullName evidence="3">P-loop containing nucleoside triphosphate hydrolases superfamily protein</fullName>
    </submittedName>
</protein>
<keyword evidence="2" id="KW-1133">Transmembrane helix</keyword>
<dbReference type="GO" id="GO:0016787">
    <property type="term" value="F:hydrolase activity"/>
    <property type="evidence" value="ECO:0007669"/>
    <property type="project" value="UniProtKB-KW"/>
</dbReference>
<dbReference type="Proteomes" id="UP000054558">
    <property type="component" value="Unassembled WGS sequence"/>
</dbReference>
<evidence type="ECO:0000256" key="2">
    <source>
        <dbReference type="SAM" id="Phobius"/>
    </source>
</evidence>